<keyword evidence="3" id="KW-0378">Hydrolase</keyword>
<dbReference type="SUPFAM" id="SSF52540">
    <property type="entry name" value="P-loop containing nucleoside triphosphate hydrolases"/>
    <property type="match status" value="2"/>
</dbReference>
<name>A0A097ER77_9GAMM</name>
<keyword evidence="4" id="KW-1185">Reference proteome</keyword>
<proteinExistence type="predicted"/>
<dbReference type="REBASE" id="94626">
    <property type="entry name" value="Fen1006IP"/>
</dbReference>
<keyword evidence="3" id="KW-0255">Endonuclease</keyword>
<dbReference type="KEGG" id="frf:LO80_08815"/>
<dbReference type="HOGENOM" id="CLU_011799_1_0_6"/>
<dbReference type="NCBIfam" id="NF012027">
    <property type="entry name" value="PRK15483.1"/>
    <property type="match status" value="1"/>
</dbReference>
<protein>
    <submittedName>
        <fullName evidence="3">Restriction endonuclease EcoPI subunit R</fullName>
    </submittedName>
</protein>
<dbReference type="OrthoDB" id="9804145at2"/>
<dbReference type="InterPro" id="IPR006935">
    <property type="entry name" value="Helicase/UvrB_N"/>
</dbReference>
<organism evidence="3 4">
    <name type="scientific">Candidatus Francisella endociliophora</name>
    <dbReference type="NCBI Taxonomy" id="653937"/>
    <lineage>
        <taxon>Bacteria</taxon>
        <taxon>Pseudomonadati</taxon>
        <taxon>Pseudomonadota</taxon>
        <taxon>Gammaproteobacteria</taxon>
        <taxon>Thiotrichales</taxon>
        <taxon>Francisellaceae</taxon>
        <taxon>Francisella</taxon>
    </lineage>
</organism>
<evidence type="ECO:0000313" key="3">
    <source>
        <dbReference type="EMBL" id="AIT10059.1"/>
    </source>
</evidence>
<gene>
    <name evidence="3" type="ORF">LO80_08815</name>
</gene>
<dbReference type="InterPro" id="IPR027417">
    <property type="entry name" value="P-loop_NTPase"/>
</dbReference>
<evidence type="ECO:0000259" key="2">
    <source>
        <dbReference type="Pfam" id="PF19778"/>
    </source>
</evidence>
<accession>A0A097ER77</accession>
<dbReference type="Proteomes" id="UP000029672">
    <property type="component" value="Chromosome"/>
</dbReference>
<dbReference type="Pfam" id="PF04851">
    <property type="entry name" value="ResIII"/>
    <property type="match status" value="1"/>
</dbReference>
<dbReference type="GO" id="GO:0005524">
    <property type="term" value="F:ATP binding"/>
    <property type="evidence" value="ECO:0007669"/>
    <property type="project" value="InterPro"/>
</dbReference>
<dbReference type="EMBL" id="CP009574">
    <property type="protein sequence ID" value="AIT10059.1"/>
    <property type="molecule type" value="Genomic_DNA"/>
</dbReference>
<dbReference type="GO" id="GO:0015668">
    <property type="term" value="F:type III site-specific deoxyribonuclease activity"/>
    <property type="evidence" value="ECO:0007669"/>
    <property type="project" value="InterPro"/>
</dbReference>
<dbReference type="Pfam" id="PF19778">
    <property type="entry name" value="RE_endonuc"/>
    <property type="match status" value="1"/>
</dbReference>
<keyword evidence="3" id="KW-0540">Nuclease</keyword>
<dbReference type="RefSeq" id="WP_040010434.1">
    <property type="nucleotide sequence ID" value="NZ_CP009574.1"/>
</dbReference>
<dbReference type="Gene3D" id="3.40.50.300">
    <property type="entry name" value="P-loop containing nucleotide triphosphate hydrolases"/>
    <property type="match status" value="2"/>
</dbReference>
<feature type="domain" description="Type III restriction enzyme C-terminal endonuclease" evidence="2">
    <location>
        <begin position="844"/>
        <end position="946"/>
    </location>
</feature>
<sequence>MSGFNFEKDLDHQTNAVNAVLETFSGVSVSDNKDKTIASVSNPIVELGGNLLYTNLNKIQQKNNIDTSKRNKNSNVFDISMETGTGKTYTYTKMMFKLHNNLGVGKFIVIVPTLSIKAGTVNFLKAKATKEHFRQDYNCDIKTYIVESQSGSKKSKKSYMPQAVREFVEARTDTKKIHVLIINAGMINSDTMATNFDINLFDKFSSPFTAISSTKPFTIIDEPHKFGTDKKTWKNIQKFNSQYIFRYGATFDDKYENLIYTLTAIDAFNQDLVKGVVTHIEDFNQKENAWVTLTNTDGKEATFELNVNGKKSSYKLIKGASLSKIHNAMHDLNIENLNKTKVVLSNGLELKKGDKINPYSYHQSLQSRMIENAIKRHFELEKEYLTQDVKIKPLTLFFIDDIAGYRDGDNISGSLKQEFEELATQYIIKTTLENETNEFYRNYLQKSLDDISQIHGGYFSKDNTDKDDKIEKEVNEILHDKEKLLSLDNTRRFIFSKWTLREGWDNPNVFQICKLRSSGSVTSKLQEVGRGLRIPVNEFMAREKGKNYELHYYVDFTEKDFTEQLVGEINQKSQALFVDNPTKLTDEMIAEIVKLYDISEDDLLEHLDNENVIKRSNDFKDGGYARLKELYPRILSETLKTGKVKNANDKKPKATIRQGKYEELKDLWEKINQKVILEYKIESEEQFKQILLKYFQENSYLFKTQEIISKNKKLVFENDLASIQEFTSLNMQSLQISTMSYRDFIRQLAIAINVNIKTLHYVFAELKDSIDITKFMNNQTIRLIKSGFSKYMLDNAIDKYEIGYNKVSNTIHPTKFTDDKGSCLSEISAMDLGVVSSNDKTADEYLFNEMFYDSELEKQNIMTNIDEVIVFTKIPKNSIKIPVAGGDTYSPDFAYIFKDKYGEKSLSLIVETKNKAKRTLFKDEEQKIRHAQQLFSNSEINVEFKTQFDGDKISDILRSYLGN</sequence>
<evidence type="ECO:0000313" key="4">
    <source>
        <dbReference type="Proteomes" id="UP000029672"/>
    </source>
</evidence>
<dbReference type="STRING" id="1547445.LO80_08815"/>
<feature type="domain" description="Helicase/UvrB N-terminal" evidence="1">
    <location>
        <begin position="11"/>
        <end position="252"/>
    </location>
</feature>
<reference evidence="3 4" key="1">
    <citation type="submission" date="2014-10" db="EMBL/GenBank/DDBJ databases">
        <title>Whole genome sequence of Francisella endociliophora strain FSC1006, isolated from a laboratory culture of the marine ciliate Euplotes raikovi.</title>
        <authorList>
            <person name="Granberg M."/>
            <person name="Backman S."/>
            <person name="Lundmark E."/>
            <person name="Nilsson E."/>
            <person name="Karlsson E."/>
            <person name="Thelaus J."/>
            <person name="Ohrman C."/>
            <person name="Larkeryd A."/>
            <person name="Stenberg P."/>
        </authorList>
    </citation>
    <scope>NUCLEOTIDE SEQUENCE [LARGE SCALE GENOMIC DNA]</scope>
    <source>
        <strain evidence="3 4">FSC1006</strain>
    </source>
</reference>
<dbReference type="InterPro" id="IPR045572">
    <property type="entry name" value="RE_endonuc_C"/>
</dbReference>
<dbReference type="AlphaFoldDB" id="A0A097ER77"/>
<evidence type="ECO:0000259" key="1">
    <source>
        <dbReference type="Pfam" id="PF04851"/>
    </source>
</evidence>
<dbReference type="GO" id="GO:0003677">
    <property type="term" value="F:DNA binding"/>
    <property type="evidence" value="ECO:0007669"/>
    <property type="project" value="InterPro"/>
</dbReference>
<dbReference type="eggNOG" id="COG3587">
    <property type="taxonomic scope" value="Bacteria"/>
</dbReference>